<evidence type="ECO:0000256" key="2">
    <source>
        <dbReference type="SAM" id="Phobius"/>
    </source>
</evidence>
<evidence type="ECO:0000256" key="1">
    <source>
        <dbReference type="SAM" id="MobiDB-lite"/>
    </source>
</evidence>
<dbReference type="Proteomes" id="UP000523955">
    <property type="component" value="Unassembled WGS sequence"/>
</dbReference>
<proteinExistence type="predicted"/>
<name>A0A7X0RDA2_9ACTN</name>
<keyword evidence="2" id="KW-1133">Transmembrane helix</keyword>
<gene>
    <name evidence="3" type="ORF">H5V45_02555</name>
</gene>
<evidence type="ECO:0000313" key="3">
    <source>
        <dbReference type="EMBL" id="MBB6626193.1"/>
    </source>
</evidence>
<dbReference type="InterPro" id="IPR021454">
    <property type="entry name" value="DUF3105"/>
</dbReference>
<dbReference type="AlphaFoldDB" id="A0A7X0RDA2"/>
<feature type="region of interest" description="Disordered" evidence="1">
    <location>
        <begin position="1"/>
        <end position="37"/>
    </location>
</feature>
<dbReference type="Pfam" id="PF11303">
    <property type="entry name" value="DUF3105"/>
    <property type="match status" value="1"/>
</dbReference>
<keyword evidence="2" id="KW-0812">Transmembrane</keyword>
<dbReference type="EMBL" id="JACKXE010000001">
    <property type="protein sequence ID" value="MBB6626193.1"/>
    <property type="molecule type" value="Genomic_DNA"/>
</dbReference>
<reference evidence="3 4" key="1">
    <citation type="submission" date="2020-08" db="EMBL/GenBank/DDBJ databases">
        <authorList>
            <person name="Seo M.-J."/>
        </authorList>
    </citation>
    <scope>NUCLEOTIDE SEQUENCE [LARGE SCALE GENOMIC DNA]</scope>
    <source>
        <strain evidence="3 4">KIGAM211</strain>
    </source>
</reference>
<sequence length="232" mass="24373">MSELFPPRPETDAESDAQSDSAPGPVYGPEREPAPEPRRSRWPIVLAMGSAVLVIALAVLVPVAVQQVRADQDAQDATVAAANLDDVQVFVDERTDHVSGDVDYDAVPPAGGPHDPEWLDCGAYDAPVRDENAVHDLEHGGVWITYDPDLDAADVATLEAALPEDGIMSPYDGLPAPVVVTVWERQLRLTGADDPRLALFVAAFGDGHTAPEPFASCAGGLTDGSGGDSTTV</sequence>
<evidence type="ECO:0000313" key="4">
    <source>
        <dbReference type="Proteomes" id="UP000523955"/>
    </source>
</evidence>
<organism evidence="3 4">
    <name type="scientific">Nocardioides luti</name>
    <dbReference type="NCBI Taxonomy" id="2761101"/>
    <lineage>
        <taxon>Bacteria</taxon>
        <taxon>Bacillati</taxon>
        <taxon>Actinomycetota</taxon>
        <taxon>Actinomycetes</taxon>
        <taxon>Propionibacteriales</taxon>
        <taxon>Nocardioidaceae</taxon>
        <taxon>Nocardioides</taxon>
    </lineage>
</organism>
<comment type="caution">
    <text evidence="3">The sequence shown here is derived from an EMBL/GenBank/DDBJ whole genome shotgun (WGS) entry which is preliminary data.</text>
</comment>
<accession>A0A7X0RDA2</accession>
<keyword evidence="4" id="KW-1185">Reference proteome</keyword>
<feature type="transmembrane region" description="Helical" evidence="2">
    <location>
        <begin position="44"/>
        <end position="65"/>
    </location>
</feature>
<protein>
    <submittedName>
        <fullName evidence="3">DUF3105 domain-containing protein</fullName>
    </submittedName>
</protein>
<dbReference type="RefSeq" id="WP_185251491.1">
    <property type="nucleotide sequence ID" value="NZ_JACKXE010000001.1"/>
</dbReference>
<keyword evidence="2" id="KW-0472">Membrane</keyword>